<evidence type="ECO:0000256" key="2">
    <source>
        <dbReference type="ARBA" id="ARBA00022692"/>
    </source>
</evidence>
<evidence type="ECO:0000313" key="7">
    <source>
        <dbReference type="EMBL" id="MBO8476985.1"/>
    </source>
</evidence>
<feature type="region of interest" description="Disordered" evidence="5">
    <location>
        <begin position="1563"/>
        <end position="1585"/>
    </location>
</feature>
<dbReference type="Pfam" id="PF04357">
    <property type="entry name" value="TamB"/>
    <property type="match status" value="1"/>
</dbReference>
<evidence type="ECO:0000259" key="6">
    <source>
        <dbReference type="Pfam" id="PF04357"/>
    </source>
</evidence>
<reference evidence="7" key="2">
    <citation type="journal article" date="2021" name="PeerJ">
        <title>Extensive microbial diversity within the chicken gut microbiome revealed by metagenomics and culture.</title>
        <authorList>
            <person name="Gilroy R."/>
            <person name="Ravi A."/>
            <person name="Getino M."/>
            <person name="Pursley I."/>
            <person name="Horton D.L."/>
            <person name="Alikhan N.F."/>
            <person name="Baker D."/>
            <person name="Gharbi K."/>
            <person name="Hall N."/>
            <person name="Watson M."/>
            <person name="Adriaenssens E.M."/>
            <person name="Foster-Nyarko E."/>
            <person name="Jarju S."/>
            <person name="Secka A."/>
            <person name="Antonio M."/>
            <person name="Oren A."/>
            <person name="Chaudhuri R.R."/>
            <person name="La Ragione R."/>
            <person name="Hildebrand F."/>
            <person name="Pallen M.J."/>
        </authorList>
    </citation>
    <scope>NUCLEOTIDE SEQUENCE</scope>
    <source>
        <strain evidence="7">6919</strain>
    </source>
</reference>
<dbReference type="GO" id="GO:0009306">
    <property type="term" value="P:protein secretion"/>
    <property type="evidence" value="ECO:0007669"/>
    <property type="project" value="InterPro"/>
</dbReference>
<keyword evidence="2" id="KW-0812">Transmembrane</keyword>
<keyword evidence="4" id="KW-0472">Membrane</keyword>
<protein>
    <submittedName>
        <fullName evidence="7">Translocation/assembly module TamB domain-containing protein</fullName>
    </submittedName>
</protein>
<gene>
    <name evidence="7" type="ORF">IAB88_08335</name>
</gene>
<evidence type="ECO:0000256" key="3">
    <source>
        <dbReference type="ARBA" id="ARBA00022989"/>
    </source>
</evidence>
<evidence type="ECO:0000256" key="4">
    <source>
        <dbReference type="ARBA" id="ARBA00023136"/>
    </source>
</evidence>
<comment type="subcellular location">
    <subcellularLocation>
        <location evidence="1">Membrane</location>
        <topology evidence="1">Single-pass membrane protein</topology>
    </subcellularLocation>
</comment>
<feature type="domain" description="Translocation and assembly module TamB C-terminal" evidence="6">
    <location>
        <begin position="1117"/>
        <end position="1520"/>
    </location>
</feature>
<sequence length="1585" mass="174100">MVVIVALLPAALYIPAVQNNVKTLVAEKVSEATGYDVEIGRFLLKFPVDVSVERFSVTAQQLDTLVSGSVARVDVRLIPLLMGDIVVRGIELENARYKMVSPDSSMLFSAKVRRFELRNATVELLTDHIRLFEASLDGADVDLIMDLRRSQPSEPDSSASADWLIGLEKLSLKDVHYRMSMMPSVDSLSSVIRSGELKNVAVNLAASTVRVGYLGVDRLSAAYLLPEKEQAEAFVREIPSLEDSVTTQQKPWTIMADSIRLRDSEALYSVRGAVPIEGLDFNYIQASNINVSIDDFYNRGSKIRIPLKGLSVDERSGLCVRRMNGSFEMDSTVIKADSLVVRTLLSEIELNAVADLDALEGNPSSVVDVSLLSDISLEEIGKVYPSLRPMLHSISRIDNAEADLQVSGTGKELDLRKLDFKVPGIVSLYATGKAEYPFDNKKTSGSVLLSGTLSGGERIKHLAGLDSAFSVPVVRLSGKAAYAGESLDARLTAAVDSGWIVAGGRWNIRGERYSGKLDVASFDVRSFMPYGDIGVVDGSMDVAGTGYDVYTMKARADAGFNRVDFGGTTYRDISINASINDGIYNANVISGNEFADVELSLDGRVRPDVYFARVRGDFANVDLQAMDFSERALSGKLGINGVVRADLKRGDYRGFIRLSDVNVTYGIDSFTTDSINVGFSTDSLNTRMRLRNKDLLLRMESPYGADVWNRSLSALSLLADSMIVAQSVDIKALKQKMPGFKIDMGAGRDNMLYQYMHASDVDYDRLFLDIDKDSDLLVRSYISGFVAGGVLVDTIFLRGSTRNDSLLYALHVRNSDKNSALFRKAELDGALSGNCLSAYLVQADKTGVKGFDFGLGLSVVDSVASLRLFPENPVIAYRNWQLNRDNFVSYDMRDGALQADLKVTSGENSHINIYTDVPPVKNNGINVELAGIELGDWLTLSPFSPPVDGVLSSNLKIYYNDKYVWGDGKLSVDELYYGKNRVGNIAFDSKLAYVGNTRNIYAMADMDVDGKEVVTVRGYRNDTVPASIYDMRINMRRFPLSVINAFMPEGMGAATGYLSAGLDFSGTMDNPDIRGFARFDSTRVISPSFGAKFDFDTVGIPVDNGLIRFDKYKLYGANGNPIIVDGDFQFLPFDNMRTDLTITGKDVQVVDSKKSGMAELYGKGYADLYAGIKGYLNSLEVNASLSLRSGTDLTYVVQSATAELAQSSDDGVVEFVNFNDTVKNVEKEDTVLQKPFAIRINAMLTVQPNAVFTIYLSPDGKNRVNIDGEGSLNYSQTYQGDANMTGKYVINGGYVRYTPPMLSEKLFNFVEGGSVVWTGELLNPTLNVKAVETVKANVTTEQNSRLVPFDVSLNVGNTLNELDVTFDVSTEADMTIANELSGMTQEQRSTQAMNLLLYGSYTGGSTTTAGGLSGENMAFSFLESTLNKWAANNISGVDLSFGIDQYDKTVDGTTSTTTSYSYKVSKSIFDDRFKIVVGGNYSTDASAEDNLAQNLFNDISFEYKINKSGTAYLKLFRKTEYESILEGEITETGGGFVWRRKILLWRDMFRFFRRQKQPAAVVDENGGKEAVMNNKKQDEDEQQID</sequence>
<evidence type="ECO:0000256" key="5">
    <source>
        <dbReference type="SAM" id="MobiDB-lite"/>
    </source>
</evidence>
<dbReference type="EMBL" id="JADIMC010000097">
    <property type="protein sequence ID" value="MBO8476985.1"/>
    <property type="molecule type" value="Genomic_DNA"/>
</dbReference>
<dbReference type="Proteomes" id="UP000823598">
    <property type="component" value="Unassembled WGS sequence"/>
</dbReference>
<evidence type="ECO:0000256" key="1">
    <source>
        <dbReference type="ARBA" id="ARBA00004167"/>
    </source>
</evidence>
<evidence type="ECO:0000313" key="8">
    <source>
        <dbReference type="Proteomes" id="UP000823598"/>
    </source>
</evidence>
<name>A0A9D9IRF3_9BACT</name>
<keyword evidence="3" id="KW-1133">Transmembrane helix</keyword>
<accession>A0A9D9IRF3</accession>
<organism evidence="7 8">
    <name type="scientific">Candidatus Limisoma faecipullorum</name>
    <dbReference type="NCBI Taxonomy" id="2840854"/>
    <lineage>
        <taxon>Bacteria</taxon>
        <taxon>Pseudomonadati</taxon>
        <taxon>Bacteroidota</taxon>
        <taxon>Bacteroidia</taxon>
        <taxon>Bacteroidales</taxon>
        <taxon>Candidatus Limisoma</taxon>
    </lineage>
</organism>
<reference evidence="7" key="1">
    <citation type="submission" date="2020-10" db="EMBL/GenBank/DDBJ databases">
        <authorList>
            <person name="Gilroy R."/>
        </authorList>
    </citation>
    <scope>NUCLEOTIDE SEQUENCE</scope>
    <source>
        <strain evidence="7">6919</strain>
    </source>
</reference>
<comment type="caution">
    <text evidence="7">The sequence shown here is derived from an EMBL/GenBank/DDBJ whole genome shotgun (WGS) entry which is preliminary data.</text>
</comment>
<dbReference type="InterPro" id="IPR007452">
    <property type="entry name" value="TamB_C"/>
</dbReference>
<dbReference type="GO" id="GO:0005886">
    <property type="term" value="C:plasma membrane"/>
    <property type="evidence" value="ECO:0007669"/>
    <property type="project" value="InterPro"/>
</dbReference>
<dbReference type="PANTHER" id="PTHR36985:SF1">
    <property type="entry name" value="TRANSLOCATION AND ASSEMBLY MODULE SUBUNIT TAMB"/>
    <property type="match status" value="1"/>
</dbReference>
<proteinExistence type="predicted"/>
<dbReference type="PANTHER" id="PTHR36985">
    <property type="entry name" value="TRANSLOCATION AND ASSEMBLY MODULE SUBUNIT TAMB"/>
    <property type="match status" value="1"/>
</dbReference>